<dbReference type="Gene3D" id="3.40.50.720">
    <property type="entry name" value="NAD(P)-binding Rossmann-like Domain"/>
    <property type="match status" value="1"/>
</dbReference>
<dbReference type="AlphaFoldDB" id="A0AAE3VUF3"/>
<evidence type="ECO:0000313" key="6">
    <source>
        <dbReference type="Proteomes" id="UP001240236"/>
    </source>
</evidence>
<feature type="domain" description="Thiazolinyl imine reductase-like C-terminal" evidence="4">
    <location>
        <begin position="148"/>
        <end position="242"/>
    </location>
</feature>
<dbReference type="EMBL" id="JAUSUZ010000001">
    <property type="protein sequence ID" value="MDQ0363539.1"/>
    <property type="molecule type" value="Genomic_DNA"/>
</dbReference>
<accession>A0AAE3VUF3</accession>
<evidence type="ECO:0000259" key="4">
    <source>
        <dbReference type="Pfam" id="PF21390"/>
    </source>
</evidence>
<dbReference type="InterPro" id="IPR000683">
    <property type="entry name" value="Gfo/Idh/MocA-like_OxRdtase_N"/>
</dbReference>
<keyword evidence="6" id="KW-1185">Reference proteome</keyword>
<comment type="caution">
    <text evidence="5">The sequence shown here is derived from an EMBL/GenBank/DDBJ whole genome shotgun (WGS) entry which is preliminary data.</text>
</comment>
<dbReference type="PANTHER" id="PTHR43377:SF1">
    <property type="entry name" value="BILIVERDIN REDUCTASE A"/>
    <property type="match status" value="1"/>
</dbReference>
<evidence type="ECO:0000259" key="3">
    <source>
        <dbReference type="Pfam" id="PF13649"/>
    </source>
</evidence>
<dbReference type="Pfam" id="PF01408">
    <property type="entry name" value="GFO_IDH_MocA"/>
    <property type="match status" value="1"/>
</dbReference>
<dbReference type="SUPFAM" id="SSF51735">
    <property type="entry name" value="NAD(P)-binding Rossmann-fold domains"/>
    <property type="match status" value="1"/>
</dbReference>
<dbReference type="Gene3D" id="3.30.360.10">
    <property type="entry name" value="Dihydrodipicolinate Reductase, domain 2"/>
    <property type="match status" value="1"/>
</dbReference>
<feature type="domain" description="Gfo/Idh/MocA-like oxidoreductase N-terminal" evidence="2">
    <location>
        <begin position="5"/>
        <end position="121"/>
    </location>
</feature>
<dbReference type="InterPro" id="IPR048655">
    <property type="entry name" value="Irp3-like_C"/>
</dbReference>
<gene>
    <name evidence="5" type="ORF">J2S42_000208</name>
</gene>
<feature type="domain" description="Methyltransferase" evidence="3">
    <location>
        <begin position="422"/>
        <end position="519"/>
    </location>
</feature>
<sequence>MSRPLRVVVCGTNFGRFYTRAVAAHPGCTLAGVLSTGSDYSRAHAAAAGVTSYTSAAELPSDVDAACVVVGGAVSGGHGTELALALLARGVHVLQEHPVHPDEIAACLRAARKAGVQYRVNTHYRHLAPVRQFLDAAARLRERRTLLFADVATSVHVLQPLADILIRALGGARPRRLSVPSDSAPLRSLHGELAGVPLTLRVQNQIDPGDRDNHALFWHRIALGTDGGVLTLADTHGPVLWSPRLHAPRDADRRLLTTGAGPSLDLPTTSVLGAATQPTYRDAFDDLWPRAIGVALSELAGAIEAGGDPLRGGQPDLAMAGWWRELMEVLGPPELISPPAPVPLAAAELGEVVPPAADDDPRGAAGTHLPPLASGPAPSPSQVSGYGPAAEFFDLAAREHAERSGPAVVAALAGIDTGHGPILEIGAGTGLITEAVAAAFPDAAVIAAEPEPAMRAILTSRIDAVPALRDRVSVVAAVAEDLELPDRLSAAVLCGVLGHLDASARHALLTGLAERLPPGAPIVVELMGLTEPVQMPPTRLVTRHLGDQRYEWWMSGEPAGPGRMRLDTTWRVHHGERVVREVRDGYHWFTLSVRQVADEAGLTCEPLPGLPYAAVLRAPLTR</sequence>
<dbReference type="InterPro" id="IPR010091">
    <property type="entry name" value="Thiazolinyl_imide_reductase"/>
</dbReference>
<dbReference type="PANTHER" id="PTHR43377">
    <property type="entry name" value="BILIVERDIN REDUCTASE A"/>
    <property type="match status" value="1"/>
</dbReference>
<proteinExistence type="predicted"/>
<evidence type="ECO:0000313" key="5">
    <source>
        <dbReference type="EMBL" id="MDQ0363539.1"/>
    </source>
</evidence>
<dbReference type="SUPFAM" id="SSF53335">
    <property type="entry name" value="S-adenosyl-L-methionine-dependent methyltransferases"/>
    <property type="match status" value="1"/>
</dbReference>
<name>A0AAE3VUF3_9ACTN</name>
<reference evidence="5 6" key="1">
    <citation type="submission" date="2023-07" db="EMBL/GenBank/DDBJ databases">
        <title>Sequencing the genomes of 1000 actinobacteria strains.</title>
        <authorList>
            <person name="Klenk H.-P."/>
        </authorList>
    </citation>
    <scope>NUCLEOTIDE SEQUENCE [LARGE SCALE GENOMIC DNA]</scope>
    <source>
        <strain evidence="5 6">DSM 44709</strain>
    </source>
</reference>
<dbReference type="GO" id="GO:0000166">
    <property type="term" value="F:nucleotide binding"/>
    <property type="evidence" value="ECO:0007669"/>
    <property type="project" value="InterPro"/>
</dbReference>
<evidence type="ECO:0000256" key="1">
    <source>
        <dbReference type="SAM" id="MobiDB-lite"/>
    </source>
</evidence>
<dbReference type="Pfam" id="PF13649">
    <property type="entry name" value="Methyltransf_25"/>
    <property type="match status" value="1"/>
</dbReference>
<dbReference type="RefSeq" id="WP_307234240.1">
    <property type="nucleotide sequence ID" value="NZ_JAUSUZ010000001.1"/>
</dbReference>
<evidence type="ECO:0000259" key="2">
    <source>
        <dbReference type="Pfam" id="PF01408"/>
    </source>
</evidence>
<dbReference type="Proteomes" id="UP001240236">
    <property type="component" value="Unassembled WGS sequence"/>
</dbReference>
<feature type="region of interest" description="Disordered" evidence="1">
    <location>
        <begin position="354"/>
        <end position="384"/>
    </location>
</feature>
<organism evidence="5 6">
    <name type="scientific">Catenuloplanes indicus</name>
    <dbReference type="NCBI Taxonomy" id="137267"/>
    <lineage>
        <taxon>Bacteria</taxon>
        <taxon>Bacillati</taxon>
        <taxon>Actinomycetota</taxon>
        <taxon>Actinomycetes</taxon>
        <taxon>Micromonosporales</taxon>
        <taxon>Micromonosporaceae</taxon>
        <taxon>Catenuloplanes</taxon>
    </lineage>
</organism>
<feature type="compositionally biased region" description="Low complexity" evidence="1">
    <location>
        <begin position="363"/>
        <end position="376"/>
    </location>
</feature>
<dbReference type="Gene3D" id="3.40.50.150">
    <property type="entry name" value="Vaccinia Virus protein VP39"/>
    <property type="match status" value="1"/>
</dbReference>
<dbReference type="InterPro" id="IPR041698">
    <property type="entry name" value="Methyltransf_25"/>
</dbReference>
<dbReference type="InterPro" id="IPR036291">
    <property type="entry name" value="NAD(P)-bd_dom_sf"/>
</dbReference>
<protein>
    <submittedName>
        <fullName evidence="5">Thiazolinyl imide reductase</fullName>
    </submittedName>
</protein>
<dbReference type="InterPro" id="IPR051450">
    <property type="entry name" value="Gfo/Idh/MocA_Oxidoreductases"/>
</dbReference>
<dbReference type="NCBIfam" id="TIGR01761">
    <property type="entry name" value="thiaz-red"/>
    <property type="match status" value="1"/>
</dbReference>
<dbReference type="InterPro" id="IPR029063">
    <property type="entry name" value="SAM-dependent_MTases_sf"/>
</dbReference>
<dbReference type="Pfam" id="PF21390">
    <property type="entry name" value="Irp3-like_C"/>
    <property type="match status" value="1"/>
</dbReference>